<comment type="caution">
    <text evidence="2">The sequence shown here is derived from an EMBL/GenBank/DDBJ whole genome shotgun (WGS) entry which is preliminary data.</text>
</comment>
<gene>
    <name evidence="2" type="ORF">GTQ45_08265</name>
</gene>
<evidence type="ECO:0000313" key="2">
    <source>
        <dbReference type="EMBL" id="NBG95725.1"/>
    </source>
</evidence>
<sequence>MSSVNSGQVISVRSRTNGKQSGPEGRRGHVIVLGNEKGGSGKSTSAMHLIAGLMKAGFKVGCIDLDSRQRSISRYLENRRQLCDRTGLRLAFPRHEVIDPSTLDSKEAAQREEESNFEQALFELRATCDFVVVDCPGSDVFLSRVGHRSADTLITPMNDSFVDFDLLGKVDPDTNEVMGPSIYSEMVWEARKRKAMVEGKSIDWVVMRNRLSHLDAKNKRRVEQVLTNLAGRIGFRLAPGFGERVIFREMFPMGLTLLDIIDDDAGVPLSMSHIAARQEVRDLLTALRLPGLDEGKDAEAAQAV</sequence>
<dbReference type="PANTHER" id="PTHR13696">
    <property type="entry name" value="P-LOOP CONTAINING NUCLEOSIDE TRIPHOSPHATE HYDROLASE"/>
    <property type="match status" value="1"/>
</dbReference>
<dbReference type="Pfam" id="PF09140">
    <property type="entry name" value="MipZ"/>
    <property type="match status" value="1"/>
</dbReference>
<proteinExistence type="predicted"/>
<evidence type="ECO:0000313" key="3">
    <source>
        <dbReference type="Proteomes" id="UP000470384"/>
    </source>
</evidence>
<dbReference type="EMBL" id="WXYQ01000006">
    <property type="protein sequence ID" value="NBG95725.1"/>
    <property type="molecule type" value="Genomic_DNA"/>
</dbReference>
<dbReference type="RefSeq" id="WP_160587641.1">
    <property type="nucleotide sequence ID" value="NZ_OZ246974.1"/>
</dbReference>
<dbReference type="InterPro" id="IPR050678">
    <property type="entry name" value="DNA_Partitioning_ATPase"/>
</dbReference>
<dbReference type="Proteomes" id="UP000470384">
    <property type="component" value="Unassembled WGS sequence"/>
</dbReference>
<keyword evidence="3" id="KW-1185">Reference proteome</keyword>
<feature type="region of interest" description="Disordered" evidence="1">
    <location>
        <begin position="1"/>
        <end position="40"/>
    </location>
</feature>
<evidence type="ECO:0000256" key="1">
    <source>
        <dbReference type="SAM" id="MobiDB-lite"/>
    </source>
</evidence>
<dbReference type="PANTHER" id="PTHR13696:SF96">
    <property type="entry name" value="COBQ_COBB_MIND_PARA NUCLEOTIDE BINDING DOMAIN-CONTAINING PROTEIN"/>
    <property type="match status" value="1"/>
</dbReference>
<reference evidence="2 3" key="1">
    <citation type="journal article" date="2016" name="Int. J. Syst. Evol. Microbiol.">
        <title>Pyruvatibacter mobilis gen. nov., sp. nov., a marine bacterium from the culture broth of Picochlorum sp. 122.</title>
        <authorList>
            <person name="Wang G."/>
            <person name="Tang M."/>
            <person name="Wu H."/>
            <person name="Dai S."/>
            <person name="Li T."/>
            <person name="Chen C."/>
            <person name="He H."/>
            <person name="Fan J."/>
            <person name="Xiang W."/>
            <person name="Li X."/>
        </authorList>
    </citation>
    <scope>NUCLEOTIDE SEQUENCE [LARGE SCALE GENOMIC DNA]</scope>
    <source>
        <strain evidence="2 3">GYP-11</strain>
    </source>
</reference>
<dbReference type="InterPro" id="IPR027417">
    <property type="entry name" value="P-loop_NTPase"/>
</dbReference>
<dbReference type="Gene3D" id="3.40.50.300">
    <property type="entry name" value="P-loop containing nucleotide triphosphate hydrolases"/>
    <property type="match status" value="1"/>
</dbReference>
<feature type="compositionally biased region" description="Polar residues" evidence="1">
    <location>
        <begin position="1"/>
        <end position="20"/>
    </location>
</feature>
<protein>
    <submittedName>
        <fullName evidence="2">AAA family ATPase</fullName>
    </submittedName>
</protein>
<dbReference type="AlphaFoldDB" id="A0A845QAQ2"/>
<accession>A0A845QAQ2</accession>
<dbReference type="SUPFAM" id="SSF52540">
    <property type="entry name" value="P-loop containing nucleoside triphosphate hydrolases"/>
    <property type="match status" value="1"/>
</dbReference>
<dbReference type="InterPro" id="IPR015223">
    <property type="entry name" value="MipZ"/>
</dbReference>
<dbReference type="CDD" id="cd02042">
    <property type="entry name" value="ParAB_family"/>
    <property type="match status" value="1"/>
</dbReference>
<organism evidence="2 3">
    <name type="scientific">Pyruvatibacter mobilis</name>
    <dbReference type="NCBI Taxonomy" id="1712261"/>
    <lineage>
        <taxon>Bacteria</taxon>
        <taxon>Pseudomonadati</taxon>
        <taxon>Pseudomonadota</taxon>
        <taxon>Alphaproteobacteria</taxon>
        <taxon>Hyphomicrobiales</taxon>
        <taxon>Parvibaculaceae</taxon>
        <taxon>Pyruvatibacter</taxon>
    </lineage>
</organism>
<name>A0A845QAQ2_9HYPH</name>
<dbReference type="OrthoDB" id="13869at2"/>